<gene>
    <name evidence="4" type="ORF">FVP33_12530</name>
</gene>
<accession>A0A5C8UQ07</accession>
<keyword evidence="2 4" id="KW-0503">Monooxygenase</keyword>
<dbReference type="InterPro" id="IPR050493">
    <property type="entry name" value="FAD-dep_Monooxygenase_BioMet"/>
</dbReference>
<dbReference type="GO" id="GO:0071949">
    <property type="term" value="F:FAD binding"/>
    <property type="evidence" value="ECO:0007669"/>
    <property type="project" value="InterPro"/>
</dbReference>
<dbReference type="SUPFAM" id="SSF51905">
    <property type="entry name" value="FAD/NAD(P)-binding domain"/>
    <property type="match status" value="1"/>
</dbReference>
<dbReference type="GO" id="GO:0004497">
    <property type="term" value="F:monooxygenase activity"/>
    <property type="evidence" value="ECO:0007669"/>
    <property type="project" value="UniProtKB-KW"/>
</dbReference>
<feature type="domain" description="FAD-binding" evidence="3">
    <location>
        <begin position="14"/>
        <end position="312"/>
    </location>
</feature>
<protein>
    <submittedName>
        <fullName evidence="4">FAD-dependent monooxygenase</fullName>
    </submittedName>
</protein>
<evidence type="ECO:0000313" key="4">
    <source>
        <dbReference type="EMBL" id="TXN29951.1"/>
    </source>
</evidence>
<evidence type="ECO:0000313" key="5">
    <source>
        <dbReference type="Proteomes" id="UP000321379"/>
    </source>
</evidence>
<dbReference type="Gene3D" id="3.30.9.10">
    <property type="entry name" value="D-Amino Acid Oxidase, subunit A, domain 2"/>
    <property type="match status" value="1"/>
</dbReference>
<dbReference type="PRINTS" id="PR00420">
    <property type="entry name" value="RNGMNOXGNASE"/>
</dbReference>
<proteinExistence type="predicted"/>
<dbReference type="RefSeq" id="WP_147783994.1">
    <property type="nucleotide sequence ID" value="NZ_VRMG01000008.1"/>
</dbReference>
<evidence type="ECO:0000259" key="3">
    <source>
        <dbReference type="Pfam" id="PF01494"/>
    </source>
</evidence>
<dbReference type="InterPro" id="IPR036188">
    <property type="entry name" value="FAD/NAD-bd_sf"/>
</dbReference>
<dbReference type="Pfam" id="PF01494">
    <property type="entry name" value="FAD_binding_3"/>
    <property type="match status" value="1"/>
</dbReference>
<reference evidence="4 5" key="1">
    <citation type="submission" date="2019-08" db="EMBL/GenBank/DDBJ databases">
        <title>Bacterial whole genome sequence for Glaciihabitans sp. CHu50b-6-2.</title>
        <authorList>
            <person name="Jin L."/>
        </authorList>
    </citation>
    <scope>NUCLEOTIDE SEQUENCE [LARGE SCALE GENOMIC DNA]</scope>
    <source>
        <strain evidence="4 5">CHu50b-6-2</strain>
    </source>
</reference>
<evidence type="ECO:0000256" key="1">
    <source>
        <dbReference type="ARBA" id="ARBA00023002"/>
    </source>
</evidence>
<dbReference type="EMBL" id="VRMG01000008">
    <property type="protein sequence ID" value="TXN29951.1"/>
    <property type="molecule type" value="Genomic_DNA"/>
</dbReference>
<evidence type="ECO:0000256" key="2">
    <source>
        <dbReference type="ARBA" id="ARBA00023033"/>
    </source>
</evidence>
<comment type="caution">
    <text evidence="4">The sequence shown here is derived from an EMBL/GenBank/DDBJ whole genome shotgun (WGS) entry which is preliminary data.</text>
</comment>
<sequence length="381" mass="42033">MSSTPHRRHAEVSGAGFAGLTASIALARQGWTVRVHERAEVLREQGAGIVLWQNSLRVLDAFGLIDEINEGSMTPPFYETRMQNSIVSDEAMPDIWWRTMTRPFLHSVLANAARREGVEILTGSTVAGATEQGTLWLEDGTEFEADLIIGADGVGSPVRDSLGIEFDRQTSRDGISRFLVPRKKAELQAIEPDTDWDNMIDFWNLEPRVLRVLYTPANENELYIALMAPSDDPDGSAVPIDLELWKSIHPQLAPVLDEAAKVEGKYYGYQTTRLEQWTKGRVALVGDSAHAMCPALAQGGGCAIMNAYTVAQAASESDIAGIPAALVEWERVERPITDRCQDRSQEYANTRGMAYGNQFTGDVNETTLYDPTNSHRHDAVV</sequence>
<dbReference type="Gene3D" id="3.50.50.60">
    <property type="entry name" value="FAD/NAD(P)-binding domain"/>
    <property type="match status" value="1"/>
</dbReference>
<keyword evidence="5" id="KW-1185">Reference proteome</keyword>
<dbReference type="PANTHER" id="PTHR13789">
    <property type="entry name" value="MONOOXYGENASE"/>
    <property type="match status" value="1"/>
</dbReference>
<dbReference type="Proteomes" id="UP000321379">
    <property type="component" value="Unassembled WGS sequence"/>
</dbReference>
<dbReference type="PANTHER" id="PTHR13789:SF309">
    <property type="entry name" value="PUTATIVE (AFU_ORTHOLOGUE AFUA_6G14510)-RELATED"/>
    <property type="match status" value="1"/>
</dbReference>
<dbReference type="InterPro" id="IPR002938">
    <property type="entry name" value="FAD-bd"/>
</dbReference>
<dbReference type="AlphaFoldDB" id="A0A5C8UQ07"/>
<keyword evidence="1" id="KW-0560">Oxidoreductase</keyword>
<organism evidence="4 5">
    <name type="scientific">Lacisediminihabitans profunda</name>
    <dbReference type="NCBI Taxonomy" id="2594790"/>
    <lineage>
        <taxon>Bacteria</taxon>
        <taxon>Bacillati</taxon>
        <taxon>Actinomycetota</taxon>
        <taxon>Actinomycetes</taxon>
        <taxon>Micrococcales</taxon>
        <taxon>Microbacteriaceae</taxon>
        <taxon>Lacisediminihabitans</taxon>
    </lineage>
</organism>
<name>A0A5C8UQ07_9MICO</name>